<dbReference type="OrthoDB" id="6010489at2"/>
<dbReference type="NCBIfam" id="TIGR01558">
    <property type="entry name" value="sm_term_P27"/>
    <property type="match status" value="1"/>
</dbReference>
<name>A0A246JF20_9SPHN</name>
<keyword evidence="3" id="KW-1185">Reference proteome</keyword>
<dbReference type="Proteomes" id="UP000197097">
    <property type="component" value="Unassembled WGS sequence"/>
</dbReference>
<proteinExistence type="predicted"/>
<dbReference type="AlphaFoldDB" id="A0A246JF20"/>
<sequence length="160" mass="17427">MKPGTKPKPTQLKLIEGNRGKRPLNAKEPRTVTALPTPPPHLTADALEEWNRVAHWLHRIGLLSEVDRAALAAYAQAYGRWVQAERAIAKMAEKDQLTGGLMIKTTNGNAIQNPLVGTANKAAADMMRYAAEFGMTPSARTRIAAEAPAESEDPAERFFG</sequence>
<feature type="region of interest" description="Disordered" evidence="1">
    <location>
        <begin position="1"/>
        <end position="39"/>
    </location>
</feature>
<gene>
    <name evidence="2" type="ORF">CDQ91_19420</name>
</gene>
<evidence type="ECO:0000313" key="2">
    <source>
        <dbReference type="EMBL" id="OWQ91110.1"/>
    </source>
</evidence>
<dbReference type="Pfam" id="PF05119">
    <property type="entry name" value="Terminase_4"/>
    <property type="match status" value="1"/>
</dbReference>
<accession>A0A246JF20</accession>
<comment type="caution">
    <text evidence="2">The sequence shown here is derived from an EMBL/GenBank/DDBJ whole genome shotgun (WGS) entry which is preliminary data.</text>
</comment>
<dbReference type="InterPro" id="IPR006448">
    <property type="entry name" value="Phage_term_ssu_P27"/>
</dbReference>
<evidence type="ECO:0000313" key="3">
    <source>
        <dbReference type="Proteomes" id="UP000197097"/>
    </source>
</evidence>
<dbReference type="EMBL" id="NISJ01000016">
    <property type="protein sequence ID" value="OWQ91110.1"/>
    <property type="molecule type" value="Genomic_DNA"/>
</dbReference>
<reference evidence="2 3" key="1">
    <citation type="journal article" date="2002" name="Int. J. Syst. Evol. Microbiol.">
        <title>Sphingopyxis witflariensis sp. nov., isolated from activated sludge.</title>
        <authorList>
            <person name="Kampfer P."/>
            <person name="Witzenberger R."/>
            <person name="Denner E.B."/>
            <person name="Busse H.J."/>
            <person name="Neef A."/>
        </authorList>
    </citation>
    <scope>NUCLEOTIDE SEQUENCE [LARGE SCALE GENOMIC DNA]</scope>
    <source>
        <strain evidence="2 3">DSM 14551</strain>
    </source>
</reference>
<protein>
    <submittedName>
        <fullName evidence="2">Terminase</fullName>
    </submittedName>
</protein>
<dbReference type="RefSeq" id="WP_088474374.1">
    <property type="nucleotide sequence ID" value="NZ_NISJ01000016.1"/>
</dbReference>
<evidence type="ECO:0000256" key="1">
    <source>
        <dbReference type="SAM" id="MobiDB-lite"/>
    </source>
</evidence>
<organism evidence="2 3">
    <name type="scientific">Sphingopyxis witflariensis</name>
    <dbReference type="NCBI Taxonomy" id="173675"/>
    <lineage>
        <taxon>Bacteria</taxon>
        <taxon>Pseudomonadati</taxon>
        <taxon>Pseudomonadota</taxon>
        <taxon>Alphaproteobacteria</taxon>
        <taxon>Sphingomonadales</taxon>
        <taxon>Sphingomonadaceae</taxon>
        <taxon>Sphingopyxis</taxon>
    </lineage>
</organism>